<keyword evidence="1" id="KW-0472">Membrane</keyword>
<gene>
    <name evidence="2" type="ORF">GCM10017083_27530</name>
</gene>
<reference evidence="2" key="2">
    <citation type="submission" date="2020-09" db="EMBL/GenBank/DDBJ databases">
        <authorList>
            <person name="Sun Q."/>
            <person name="Kim S."/>
        </authorList>
    </citation>
    <scope>NUCLEOTIDE SEQUENCE</scope>
    <source>
        <strain evidence="2">KCTC 42651</strain>
    </source>
</reference>
<accession>A0A918XT77</accession>
<keyword evidence="1" id="KW-0812">Transmembrane</keyword>
<comment type="caution">
    <text evidence="2">The sequence shown here is derived from an EMBL/GenBank/DDBJ whole genome shotgun (WGS) entry which is preliminary data.</text>
</comment>
<sequence>MYGGWDGHGFMPFLPMLLIALPFAIGNYFLAERLKQPSWLWALLTLIPIVNYFFMLYAAYMVVYAVLDRLAPREASPEGG</sequence>
<keyword evidence="3" id="KW-1185">Reference proteome</keyword>
<feature type="transmembrane region" description="Helical" evidence="1">
    <location>
        <begin position="42"/>
        <end position="67"/>
    </location>
</feature>
<evidence type="ECO:0000256" key="1">
    <source>
        <dbReference type="SAM" id="Phobius"/>
    </source>
</evidence>
<proteinExistence type="predicted"/>
<evidence type="ECO:0000313" key="3">
    <source>
        <dbReference type="Proteomes" id="UP000630353"/>
    </source>
</evidence>
<reference evidence="2" key="1">
    <citation type="journal article" date="2014" name="Int. J. Syst. Evol. Microbiol.">
        <title>Complete genome sequence of Corynebacterium casei LMG S-19264T (=DSM 44701T), isolated from a smear-ripened cheese.</title>
        <authorList>
            <consortium name="US DOE Joint Genome Institute (JGI-PGF)"/>
            <person name="Walter F."/>
            <person name="Albersmeier A."/>
            <person name="Kalinowski J."/>
            <person name="Ruckert C."/>
        </authorList>
    </citation>
    <scope>NUCLEOTIDE SEQUENCE</scope>
    <source>
        <strain evidence="2">KCTC 42651</strain>
    </source>
</reference>
<protein>
    <submittedName>
        <fullName evidence="2">Uncharacterized protein</fullName>
    </submittedName>
</protein>
<keyword evidence="1" id="KW-1133">Transmembrane helix</keyword>
<name>A0A918XT77_9PROT</name>
<feature type="transmembrane region" description="Helical" evidence="1">
    <location>
        <begin position="12"/>
        <end position="30"/>
    </location>
</feature>
<evidence type="ECO:0000313" key="2">
    <source>
        <dbReference type="EMBL" id="GHD52355.1"/>
    </source>
</evidence>
<organism evidence="2 3">
    <name type="scientific">Thalassobaculum fulvum</name>
    <dbReference type="NCBI Taxonomy" id="1633335"/>
    <lineage>
        <taxon>Bacteria</taxon>
        <taxon>Pseudomonadati</taxon>
        <taxon>Pseudomonadota</taxon>
        <taxon>Alphaproteobacteria</taxon>
        <taxon>Rhodospirillales</taxon>
        <taxon>Thalassobaculaceae</taxon>
        <taxon>Thalassobaculum</taxon>
    </lineage>
</organism>
<dbReference type="Proteomes" id="UP000630353">
    <property type="component" value="Unassembled WGS sequence"/>
</dbReference>
<dbReference type="AlphaFoldDB" id="A0A918XT77"/>
<dbReference type="EMBL" id="BMZS01000006">
    <property type="protein sequence ID" value="GHD52355.1"/>
    <property type="molecule type" value="Genomic_DNA"/>
</dbReference>